<keyword evidence="3" id="KW-1185">Reference proteome</keyword>
<feature type="compositionally biased region" description="Basic and acidic residues" evidence="1">
    <location>
        <begin position="50"/>
        <end position="62"/>
    </location>
</feature>
<feature type="region of interest" description="Disordered" evidence="1">
    <location>
        <begin position="1"/>
        <end position="62"/>
    </location>
</feature>
<organism evidence="2 3">
    <name type="scientific">Liparis tanakae</name>
    <name type="common">Tanaka's snailfish</name>
    <dbReference type="NCBI Taxonomy" id="230148"/>
    <lineage>
        <taxon>Eukaryota</taxon>
        <taxon>Metazoa</taxon>
        <taxon>Chordata</taxon>
        <taxon>Craniata</taxon>
        <taxon>Vertebrata</taxon>
        <taxon>Euteleostomi</taxon>
        <taxon>Actinopterygii</taxon>
        <taxon>Neopterygii</taxon>
        <taxon>Teleostei</taxon>
        <taxon>Neoteleostei</taxon>
        <taxon>Acanthomorphata</taxon>
        <taxon>Eupercaria</taxon>
        <taxon>Perciformes</taxon>
        <taxon>Cottioidei</taxon>
        <taxon>Cottales</taxon>
        <taxon>Liparidae</taxon>
        <taxon>Liparis</taxon>
    </lineage>
</organism>
<protein>
    <submittedName>
        <fullName evidence="2">Uncharacterized protein</fullName>
    </submittedName>
</protein>
<name>A0A4Z2J9E4_9TELE</name>
<evidence type="ECO:0000256" key="1">
    <source>
        <dbReference type="SAM" id="MobiDB-lite"/>
    </source>
</evidence>
<gene>
    <name evidence="2" type="ORF">EYF80_003388</name>
</gene>
<feature type="compositionally biased region" description="Basic and acidic residues" evidence="1">
    <location>
        <begin position="13"/>
        <end position="29"/>
    </location>
</feature>
<comment type="caution">
    <text evidence="2">The sequence shown here is derived from an EMBL/GenBank/DDBJ whole genome shotgun (WGS) entry which is preliminary data.</text>
</comment>
<evidence type="ECO:0000313" key="3">
    <source>
        <dbReference type="Proteomes" id="UP000314294"/>
    </source>
</evidence>
<proteinExistence type="predicted"/>
<evidence type="ECO:0000313" key="2">
    <source>
        <dbReference type="EMBL" id="TNN86303.1"/>
    </source>
</evidence>
<sequence>MSTWEEDDEVEKDEMGGGMEERRREERSVDGGQHAGEGCEGMNGWRQGRRKEGGRREVEREG</sequence>
<accession>A0A4Z2J9E4</accession>
<dbReference type="AlphaFoldDB" id="A0A4Z2J9E4"/>
<dbReference type="EMBL" id="SRLO01000016">
    <property type="protein sequence ID" value="TNN86303.1"/>
    <property type="molecule type" value="Genomic_DNA"/>
</dbReference>
<feature type="compositionally biased region" description="Acidic residues" evidence="1">
    <location>
        <begin position="1"/>
        <end position="12"/>
    </location>
</feature>
<dbReference type="Proteomes" id="UP000314294">
    <property type="component" value="Unassembled WGS sequence"/>
</dbReference>
<reference evidence="2 3" key="1">
    <citation type="submission" date="2019-03" db="EMBL/GenBank/DDBJ databases">
        <title>First draft genome of Liparis tanakae, snailfish: a comprehensive survey of snailfish specific genes.</title>
        <authorList>
            <person name="Kim W."/>
            <person name="Song I."/>
            <person name="Jeong J.-H."/>
            <person name="Kim D."/>
            <person name="Kim S."/>
            <person name="Ryu S."/>
            <person name="Song J.Y."/>
            <person name="Lee S.K."/>
        </authorList>
    </citation>
    <scope>NUCLEOTIDE SEQUENCE [LARGE SCALE GENOMIC DNA]</scope>
    <source>
        <tissue evidence="2">Muscle</tissue>
    </source>
</reference>